<keyword evidence="1" id="KW-0862">Zinc</keyword>
<dbReference type="EMBL" id="CAUYUJ010018400">
    <property type="protein sequence ID" value="CAK0883328.1"/>
    <property type="molecule type" value="Genomic_DNA"/>
</dbReference>
<feature type="domain" description="CCHC-type" evidence="3">
    <location>
        <begin position="14"/>
        <end position="29"/>
    </location>
</feature>
<organism evidence="4 5">
    <name type="scientific">Prorocentrum cordatum</name>
    <dbReference type="NCBI Taxonomy" id="2364126"/>
    <lineage>
        <taxon>Eukaryota</taxon>
        <taxon>Sar</taxon>
        <taxon>Alveolata</taxon>
        <taxon>Dinophyceae</taxon>
        <taxon>Prorocentrales</taxon>
        <taxon>Prorocentraceae</taxon>
        <taxon>Prorocentrum</taxon>
    </lineage>
</organism>
<dbReference type="SUPFAM" id="SSF57756">
    <property type="entry name" value="Retrovirus zinc finger-like domains"/>
    <property type="match status" value="1"/>
</dbReference>
<proteinExistence type="predicted"/>
<dbReference type="InterPro" id="IPR036875">
    <property type="entry name" value="Znf_CCHC_sf"/>
</dbReference>
<accession>A0ABN9WAP6</accession>
<sequence>AQEPELQQAQQRVCQHCGKAGHNLRSCPKLAQQLLRSVQKAHSPSAVVDALKAGGSGLKVTGIQTKFIHRKTHKLQRRVAHKGTRKLSTARKAAKT</sequence>
<evidence type="ECO:0000313" key="4">
    <source>
        <dbReference type="EMBL" id="CAK0883328.1"/>
    </source>
</evidence>
<gene>
    <name evidence="4" type="ORF">PCOR1329_LOCUS65572</name>
</gene>
<keyword evidence="1" id="KW-0863">Zinc-finger</keyword>
<evidence type="ECO:0000256" key="1">
    <source>
        <dbReference type="PROSITE-ProRule" id="PRU00047"/>
    </source>
</evidence>
<feature type="non-terminal residue" evidence="4">
    <location>
        <position position="1"/>
    </location>
</feature>
<dbReference type="Proteomes" id="UP001189429">
    <property type="component" value="Unassembled WGS sequence"/>
</dbReference>
<reference evidence="4" key="1">
    <citation type="submission" date="2023-10" db="EMBL/GenBank/DDBJ databases">
        <authorList>
            <person name="Chen Y."/>
            <person name="Shah S."/>
            <person name="Dougan E. K."/>
            <person name="Thang M."/>
            <person name="Chan C."/>
        </authorList>
    </citation>
    <scope>NUCLEOTIDE SEQUENCE [LARGE SCALE GENOMIC DNA]</scope>
</reference>
<dbReference type="PROSITE" id="PS50158">
    <property type="entry name" value="ZF_CCHC"/>
    <property type="match status" value="1"/>
</dbReference>
<feature type="non-terminal residue" evidence="4">
    <location>
        <position position="96"/>
    </location>
</feature>
<evidence type="ECO:0000313" key="5">
    <source>
        <dbReference type="Proteomes" id="UP001189429"/>
    </source>
</evidence>
<dbReference type="Gene3D" id="4.10.60.10">
    <property type="entry name" value="Zinc finger, CCHC-type"/>
    <property type="match status" value="1"/>
</dbReference>
<keyword evidence="1" id="KW-0479">Metal-binding</keyword>
<comment type="caution">
    <text evidence="4">The sequence shown here is derived from an EMBL/GenBank/DDBJ whole genome shotgun (WGS) entry which is preliminary data.</text>
</comment>
<protein>
    <recommendedName>
        <fullName evidence="3">CCHC-type domain-containing protein</fullName>
    </recommendedName>
</protein>
<feature type="region of interest" description="Disordered" evidence="2">
    <location>
        <begin position="69"/>
        <end position="96"/>
    </location>
</feature>
<evidence type="ECO:0000259" key="3">
    <source>
        <dbReference type="PROSITE" id="PS50158"/>
    </source>
</evidence>
<keyword evidence="5" id="KW-1185">Reference proteome</keyword>
<evidence type="ECO:0000256" key="2">
    <source>
        <dbReference type="SAM" id="MobiDB-lite"/>
    </source>
</evidence>
<name>A0ABN9WAP6_9DINO</name>
<dbReference type="InterPro" id="IPR001878">
    <property type="entry name" value="Znf_CCHC"/>
</dbReference>